<keyword evidence="6" id="KW-0012">Acyltransferase</keyword>
<dbReference type="Gene3D" id="3.40.630.30">
    <property type="match status" value="1"/>
</dbReference>
<reference evidence="8" key="1">
    <citation type="journal article" date="2014" name="Science">
        <title>Ancient hybridizations among the ancestral genomes of bread wheat.</title>
        <authorList>
            <consortium name="International Wheat Genome Sequencing Consortium,"/>
            <person name="Marcussen T."/>
            <person name="Sandve S.R."/>
            <person name="Heier L."/>
            <person name="Spannagl M."/>
            <person name="Pfeifer M."/>
            <person name="Jakobsen K.S."/>
            <person name="Wulff B.B."/>
            <person name="Steuernagel B."/>
            <person name="Mayer K.F."/>
            <person name="Olsen O.A."/>
        </authorList>
    </citation>
    <scope>NUCLEOTIDE SEQUENCE [LARGE SCALE GENOMIC DNA]</scope>
    <source>
        <strain evidence="8">cv. AL8/78</strain>
    </source>
</reference>
<evidence type="ECO:0000256" key="6">
    <source>
        <dbReference type="ARBA" id="ARBA00023315"/>
    </source>
</evidence>
<dbReference type="GO" id="GO:0005737">
    <property type="term" value="C:cytoplasm"/>
    <property type="evidence" value="ECO:0007669"/>
    <property type="project" value="UniProtKB-SubCell"/>
</dbReference>
<dbReference type="EnsemblPlants" id="AET6Gv20800000.22">
    <property type="protein sequence ID" value="AET6Gv20800000.22"/>
    <property type="gene ID" value="AET6Gv20800000"/>
</dbReference>
<accession>A0A453PP21</accession>
<dbReference type="AlphaFoldDB" id="A0A453PP21"/>
<evidence type="ECO:0000256" key="2">
    <source>
        <dbReference type="ARBA" id="ARBA00004496"/>
    </source>
</evidence>
<protein>
    <recommendedName>
        <fullName evidence="9">N-alpha-acetyltransferase 40</fullName>
    </recommendedName>
</protein>
<dbReference type="PANTHER" id="PTHR20531:SF1">
    <property type="entry name" value="N-ALPHA-ACETYLTRANSFERASE 40"/>
    <property type="match status" value="1"/>
</dbReference>
<dbReference type="Gramene" id="AET6Gv20800000.22">
    <property type="protein sequence ID" value="AET6Gv20800000.22"/>
    <property type="gene ID" value="AET6Gv20800000"/>
</dbReference>
<dbReference type="GO" id="GO:0043998">
    <property type="term" value="F:histone H2A acetyltransferase activity"/>
    <property type="evidence" value="ECO:0007669"/>
    <property type="project" value="InterPro"/>
</dbReference>
<proteinExistence type="predicted"/>
<evidence type="ECO:0000256" key="5">
    <source>
        <dbReference type="ARBA" id="ARBA00023242"/>
    </source>
</evidence>
<dbReference type="PANTHER" id="PTHR20531">
    <property type="entry name" value="N-ALPHA-ACETYLTRANSFERASE 40"/>
    <property type="match status" value="1"/>
</dbReference>
<evidence type="ECO:0000313" key="8">
    <source>
        <dbReference type="Proteomes" id="UP000015105"/>
    </source>
</evidence>
<evidence type="ECO:0000313" key="7">
    <source>
        <dbReference type="EnsemblPlants" id="AET6Gv20800000.22"/>
    </source>
</evidence>
<dbReference type="SUPFAM" id="SSF55729">
    <property type="entry name" value="Acyl-CoA N-acyltransferases (Nat)"/>
    <property type="match status" value="1"/>
</dbReference>
<evidence type="ECO:0000256" key="3">
    <source>
        <dbReference type="ARBA" id="ARBA00022490"/>
    </source>
</evidence>
<evidence type="ECO:0000256" key="1">
    <source>
        <dbReference type="ARBA" id="ARBA00004123"/>
    </source>
</evidence>
<organism evidence="7 8">
    <name type="scientific">Aegilops tauschii subsp. strangulata</name>
    <name type="common">Goatgrass</name>
    <dbReference type="NCBI Taxonomy" id="200361"/>
    <lineage>
        <taxon>Eukaryota</taxon>
        <taxon>Viridiplantae</taxon>
        <taxon>Streptophyta</taxon>
        <taxon>Embryophyta</taxon>
        <taxon>Tracheophyta</taxon>
        <taxon>Spermatophyta</taxon>
        <taxon>Magnoliopsida</taxon>
        <taxon>Liliopsida</taxon>
        <taxon>Poales</taxon>
        <taxon>Poaceae</taxon>
        <taxon>BOP clade</taxon>
        <taxon>Pooideae</taxon>
        <taxon>Triticodae</taxon>
        <taxon>Triticeae</taxon>
        <taxon>Triticinae</taxon>
        <taxon>Aegilops</taxon>
    </lineage>
</organism>
<reference evidence="7" key="3">
    <citation type="journal article" date="2017" name="Nature">
        <title>Genome sequence of the progenitor of the wheat D genome Aegilops tauschii.</title>
        <authorList>
            <person name="Luo M.C."/>
            <person name="Gu Y.Q."/>
            <person name="Puiu D."/>
            <person name="Wang H."/>
            <person name="Twardziok S.O."/>
            <person name="Deal K.R."/>
            <person name="Huo N."/>
            <person name="Zhu T."/>
            <person name="Wang L."/>
            <person name="Wang Y."/>
            <person name="McGuire P.E."/>
            <person name="Liu S."/>
            <person name="Long H."/>
            <person name="Ramasamy R.K."/>
            <person name="Rodriguez J.C."/>
            <person name="Van S.L."/>
            <person name="Yuan L."/>
            <person name="Wang Z."/>
            <person name="Xia Z."/>
            <person name="Xiao L."/>
            <person name="Anderson O.D."/>
            <person name="Ouyang S."/>
            <person name="Liang Y."/>
            <person name="Zimin A.V."/>
            <person name="Pertea G."/>
            <person name="Qi P."/>
            <person name="Bennetzen J.L."/>
            <person name="Dai X."/>
            <person name="Dawson M.W."/>
            <person name="Muller H.G."/>
            <person name="Kugler K."/>
            <person name="Rivarola-Duarte L."/>
            <person name="Spannagl M."/>
            <person name="Mayer K.F.X."/>
            <person name="Lu F.H."/>
            <person name="Bevan M.W."/>
            <person name="Leroy P."/>
            <person name="Li P."/>
            <person name="You F.M."/>
            <person name="Sun Q."/>
            <person name="Liu Z."/>
            <person name="Lyons E."/>
            <person name="Wicker T."/>
            <person name="Salzberg S.L."/>
            <person name="Devos K.M."/>
            <person name="Dvorak J."/>
        </authorList>
    </citation>
    <scope>NUCLEOTIDE SEQUENCE [LARGE SCALE GENOMIC DNA]</scope>
    <source>
        <strain evidence="7">cv. AL8/78</strain>
    </source>
</reference>
<dbReference type="GO" id="GO:1990189">
    <property type="term" value="F:protein N-terminal-serine acetyltransferase activity"/>
    <property type="evidence" value="ECO:0007669"/>
    <property type="project" value="TreeGrafter"/>
</dbReference>
<dbReference type="GO" id="GO:0010485">
    <property type="term" value="F:histone H4 acetyltransferase activity"/>
    <property type="evidence" value="ECO:0007669"/>
    <property type="project" value="InterPro"/>
</dbReference>
<evidence type="ECO:0000256" key="4">
    <source>
        <dbReference type="ARBA" id="ARBA00022679"/>
    </source>
</evidence>
<dbReference type="InterPro" id="IPR016181">
    <property type="entry name" value="Acyl_CoA_acyltransferase"/>
</dbReference>
<keyword evidence="5" id="KW-0539">Nucleus</keyword>
<reference evidence="7" key="5">
    <citation type="journal article" date="2021" name="G3 (Bethesda)">
        <title>Aegilops tauschii genome assembly Aet v5.0 features greater sequence contiguity and improved annotation.</title>
        <authorList>
            <person name="Wang L."/>
            <person name="Zhu T."/>
            <person name="Rodriguez J.C."/>
            <person name="Deal K.R."/>
            <person name="Dubcovsky J."/>
            <person name="McGuire P.E."/>
            <person name="Lux T."/>
            <person name="Spannagl M."/>
            <person name="Mayer K.F.X."/>
            <person name="Baldrich P."/>
            <person name="Meyers B.C."/>
            <person name="Huo N."/>
            <person name="Gu Y.Q."/>
            <person name="Zhou H."/>
            <person name="Devos K.M."/>
            <person name="Bennetzen J.L."/>
            <person name="Unver T."/>
            <person name="Budak H."/>
            <person name="Gulick P.J."/>
            <person name="Galiba G."/>
            <person name="Kalapos B."/>
            <person name="Nelson D.R."/>
            <person name="Li P."/>
            <person name="You F.M."/>
            <person name="Luo M.C."/>
            <person name="Dvorak J."/>
        </authorList>
    </citation>
    <scope>NUCLEOTIDE SEQUENCE [LARGE SCALE GENOMIC DNA]</scope>
    <source>
        <strain evidence="7">cv. AL8/78</strain>
    </source>
</reference>
<keyword evidence="4" id="KW-0808">Transferase</keyword>
<keyword evidence="3" id="KW-0963">Cytoplasm</keyword>
<dbReference type="Proteomes" id="UP000015105">
    <property type="component" value="Chromosome 6D"/>
</dbReference>
<reference evidence="7" key="4">
    <citation type="submission" date="2019-03" db="UniProtKB">
        <authorList>
            <consortium name="EnsemblPlants"/>
        </authorList>
    </citation>
    <scope>IDENTIFICATION</scope>
</reference>
<keyword evidence="8" id="KW-1185">Reference proteome</keyword>
<name>A0A453PP21_AEGTS</name>
<dbReference type="GO" id="GO:0005634">
    <property type="term" value="C:nucleus"/>
    <property type="evidence" value="ECO:0007669"/>
    <property type="project" value="UniProtKB-SubCell"/>
</dbReference>
<evidence type="ECO:0008006" key="9">
    <source>
        <dbReference type="Google" id="ProtNLM"/>
    </source>
</evidence>
<comment type="subcellular location">
    <subcellularLocation>
        <location evidence="2">Cytoplasm</location>
    </subcellularLocation>
    <subcellularLocation>
        <location evidence="1">Nucleus</location>
    </subcellularLocation>
</comment>
<dbReference type="InterPro" id="IPR039949">
    <property type="entry name" value="NAA40"/>
</dbReference>
<sequence length="134" mass="15096">MKQDSGVECAHVTCRGGRLLSFVHNRFVIEEGVPVLYAYELQLESSAQGKGLRKFLMQLIELINARMLVEPNGAVMLTVQKSNTDAMAFYNNLGHVISTTSPSRFDPLIRTHRSYEILCKTFESEAKCRLEEGN</sequence>
<reference evidence="8" key="2">
    <citation type="journal article" date="2017" name="Nat. Plants">
        <title>The Aegilops tauschii genome reveals multiple impacts of transposons.</title>
        <authorList>
            <person name="Zhao G."/>
            <person name="Zou C."/>
            <person name="Li K."/>
            <person name="Wang K."/>
            <person name="Li T."/>
            <person name="Gao L."/>
            <person name="Zhang X."/>
            <person name="Wang H."/>
            <person name="Yang Z."/>
            <person name="Liu X."/>
            <person name="Jiang W."/>
            <person name="Mao L."/>
            <person name="Kong X."/>
            <person name="Jiao Y."/>
            <person name="Jia J."/>
        </authorList>
    </citation>
    <scope>NUCLEOTIDE SEQUENCE [LARGE SCALE GENOMIC DNA]</scope>
    <source>
        <strain evidence="8">cv. AL8/78</strain>
    </source>
</reference>